<dbReference type="Proteomes" id="UP000051952">
    <property type="component" value="Unassembled WGS sequence"/>
</dbReference>
<gene>
    <name evidence="2" type="ORF">BSAL_37215</name>
</gene>
<dbReference type="AlphaFoldDB" id="A0A0S4JQE9"/>
<accession>A0A0S4JQE9</accession>
<proteinExistence type="predicted"/>
<feature type="region of interest" description="Disordered" evidence="1">
    <location>
        <begin position="55"/>
        <end position="81"/>
    </location>
</feature>
<protein>
    <submittedName>
        <fullName evidence="2">Uncharacterized protein</fullName>
    </submittedName>
</protein>
<dbReference type="VEuPathDB" id="TriTrypDB:BSAL_37215"/>
<dbReference type="EMBL" id="CYKH01002042">
    <property type="protein sequence ID" value="CUG92421.1"/>
    <property type="molecule type" value="Genomic_DNA"/>
</dbReference>
<evidence type="ECO:0000313" key="3">
    <source>
        <dbReference type="Proteomes" id="UP000051952"/>
    </source>
</evidence>
<name>A0A0S4JQE9_BODSA</name>
<sequence>MLNVCAYNSRSCLLPGVRKYSCGNNANKFSSFSRSEVAMQQLKQKLEHVKEDASKLISSTPKGPLVPPVAASIPRPRPPAQLPTADELHLTKQAQRVQEVQRHDEEINSSMGKLKDSTQAPQERAKQLWGVLRGGVGKTIASAAAGASRVVYDTSSNYDQNSFREAFGPLTGPSTQYLNSFSCTVMHQQASLKCVVHVSSTHVCFDGTGLLDVLPLSNIASIIPSISLRTTTEPLFYPVPDPRVKPTALQIFTTKNTVIQLSSITYLVRHLATQSTGAAAFNLLYAEVDRAWRLVSQVPQPNVDYSS</sequence>
<evidence type="ECO:0000256" key="1">
    <source>
        <dbReference type="SAM" id="MobiDB-lite"/>
    </source>
</evidence>
<keyword evidence="3" id="KW-1185">Reference proteome</keyword>
<organism evidence="2 3">
    <name type="scientific">Bodo saltans</name>
    <name type="common">Flagellated protozoan</name>
    <dbReference type="NCBI Taxonomy" id="75058"/>
    <lineage>
        <taxon>Eukaryota</taxon>
        <taxon>Discoba</taxon>
        <taxon>Euglenozoa</taxon>
        <taxon>Kinetoplastea</taxon>
        <taxon>Metakinetoplastina</taxon>
        <taxon>Eubodonida</taxon>
        <taxon>Bodonidae</taxon>
        <taxon>Bodo</taxon>
    </lineage>
</organism>
<evidence type="ECO:0000313" key="2">
    <source>
        <dbReference type="EMBL" id="CUG92421.1"/>
    </source>
</evidence>
<reference evidence="3" key="1">
    <citation type="submission" date="2015-09" db="EMBL/GenBank/DDBJ databases">
        <authorList>
            <consortium name="Pathogen Informatics"/>
        </authorList>
    </citation>
    <scope>NUCLEOTIDE SEQUENCE [LARGE SCALE GENOMIC DNA]</scope>
    <source>
        <strain evidence="3">Lake Konstanz</strain>
    </source>
</reference>